<evidence type="ECO:0000256" key="3">
    <source>
        <dbReference type="ARBA" id="ARBA00012438"/>
    </source>
</evidence>
<dbReference type="Gene3D" id="6.10.340.10">
    <property type="match status" value="1"/>
</dbReference>
<comment type="subcellular location">
    <subcellularLocation>
        <location evidence="2">Cell membrane</location>
        <topology evidence="2">Multi-pass membrane protein</topology>
    </subcellularLocation>
</comment>
<dbReference type="InterPro" id="IPR003661">
    <property type="entry name" value="HisK_dim/P_dom"/>
</dbReference>
<evidence type="ECO:0000256" key="14">
    <source>
        <dbReference type="SAM" id="Phobius"/>
    </source>
</evidence>
<organism evidence="17 18">
    <name type="scientific">Geomesophilobacter sediminis</name>
    <dbReference type="NCBI Taxonomy" id="2798584"/>
    <lineage>
        <taxon>Bacteria</taxon>
        <taxon>Pseudomonadati</taxon>
        <taxon>Thermodesulfobacteriota</taxon>
        <taxon>Desulfuromonadia</taxon>
        <taxon>Geobacterales</taxon>
        <taxon>Geobacteraceae</taxon>
        <taxon>Geomesophilobacter</taxon>
    </lineage>
</organism>
<dbReference type="PRINTS" id="PR00344">
    <property type="entry name" value="BCTRLSENSOR"/>
</dbReference>
<dbReference type="CDD" id="cd00082">
    <property type="entry name" value="HisKA"/>
    <property type="match status" value="1"/>
</dbReference>
<evidence type="ECO:0000256" key="7">
    <source>
        <dbReference type="ARBA" id="ARBA00022692"/>
    </source>
</evidence>
<dbReference type="Pfam" id="PF00512">
    <property type="entry name" value="HisKA"/>
    <property type="match status" value="1"/>
</dbReference>
<keyword evidence="9" id="KW-0418">Kinase</keyword>
<evidence type="ECO:0000256" key="5">
    <source>
        <dbReference type="ARBA" id="ARBA00022553"/>
    </source>
</evidence>
<dbReference type="PANTHER" id="PTHR45528">
    <property type="entry name" value="SENSOR HISTIDINE KINASE CPXA"/>
    <property type="match status" value="1"/>
</dbReference>
<keyword evidence="8" id="KW-0547">Nucleotide-binding</keyword>
<evidence type="ECO:0000256" key="11">
    <source>
        <dbReference type="ARBA" id="ARBA00022989"/>
    </source>
</evidence>
<dbReference type="SMART" id="SM00388">
    <property type="entry name" value="HisKA"/>
    <property type="match status" value="1"/>
</dbReference>
<dbReference type="InterPro" id="IPR003594">
    <property type="entry name" value="HATPase_dom"/>
</dbReference>
<evidence type="ECO:0000313" key="17">
    <source>
        <dbReference type="EMBL" id="MBJ6724962.1"/>
    </source>
</evidence>
<dbReference type="InterPro" id="IPR036890">
    <property type="entry name" value="HATPase_C_sf"/>
</dbReference>
<keyword evidence="18" id="KW-1185">Reference proteome</keyword>
<comment type="catalytic activity">
    <reaction evidence="1">
        <text>ATP + protein L-histidine = ADP + protein N-phospho-L-histidine.</text>
        <dbReference type="EC" id="2.7.13.3"/>
    </reaction>
</comment>
<keyword evidence="13 14" id="KW-0472">Membrane</keyword>
<dbReference type="PROSITE" id="PS50109">
    <property type="entry name" value="HIS_KIN"/>
    <property type="match status" value="1"/>
</dbReference>
<keyword evidence="12" id="KW-0902">Two-component regulatory system</keyword>
<dbReference type="Gene3D" id="3.30.565.10">
    <property type="entry name" value="Histidine kinase-like ATPase, C-terminal domain"/>
    <property type="match status" value="1"/>
</dbReference>
<evidence type="ECO:0000313" key="18">
    <source>
        <dbReference type="Proteomes" id="UP000636888"/>
    </source>
</evidence>
<reference evidence="17" key="1">
    <citation type="submission" date="2020-12" db="EMBL/GenBank/DDBJ databases">
        <title>Geomonas sp. Red875, isolated from river sediment.</title>
        <authorList>
            <person name="Xu Z."/>
            <person name="Zhang Z."/>
            <person name="Masuda Y."/>
            <person name="Itoh H."/>
            <person name="Senoo K."/>
        </authorList>
    </citation>
    <scope>NUCLEOTIDE SEQUENCE</scope>
    <source>
        <strain evidence="17">Red875</strain>
    </source>
</reference>
<gene>
    <name evidence="17" type="ORF">JFN93_09605</name>
</gene>
<protein>
    <recommendedName>
        <fullName evidence="3">histidine kinase</fullName>
        <ecNumber evidence="3">2.7.13.3</ecNumber>
    </recommendedName>
</protein>
<dbReference type="SMART" id="SM00304">
    <property type="entry name" value="HAMP"/>
    <property type="match status" value="1"/>
</dbReference>
<keyword evidence="7 14" id="KW-0812">Transmembrane</keyword>
<dbReference type="SUPFAM" id="SSF47384">
    <property type="entry name" value="Homodimeric domain of signal transducing histidine kinase"/>
    <property type="match status" value="1"/>
</dbReference>
<dbReference type="Proteomes" id="UP000636888">
    <property type="component" value="Unassembled WGS sequence"/>
</dbReference>
<dbReference type="GO" id="GO:0005524">
    <property type="term" value="F:ATP binding"/>
    <property type="evidence" value="ECO:0007669"/>
    <property type="project" value="UniProtKB-KW"/>
</dbReference>
<dbReference type="InterPro" id="IPR004358">
    <property type="entry name" value="Sig_transdc_His_kin-like_C"/>
</dbReference>
<dbReference type="InterPro" id="IPR005467">
    <property type="entry name" value="His_kinase_dom"/>
</dbReference>
<proteinExistence type="predicted"/>
<evidence type="ECO:0000259" key="16">
    <source>
        <dbReference type="PROSITE" id="PS50885"/>
    </source>
</evidence>
<evidence type="ECO:0000256" key="10">
    <source>
        <dbReference type="ARBA" id="ARBA00022840"/>
    </source>
</evidence>
<dbReference type="RefSeq" id="WP_199383858.1">
    <property type="nucleotide sequence ID" value="NZ_JAEMHM010000007.1"/>
</dbReference>
<dbReference type="Pfam" id="PF00672">
    <property type="entry name" value="HAMP"/>
    <property type="match status" value="1"/>
</dbReference>
<evidence type="ECO:0000259" key="15">
    <source>
        <dbReference type="PROSITE" id="PS50109"/>
    </source>
</evidence>
<evidence type="ECO:0000256" key="13">
    <source>
        <dbReference type="ARBA" id="ARBA00023136"/>
    </source>
</evidence>
<dbReference type="SUPFAM" id="SSF55874">
    <property type="entry name" value="ATPase domain of HSP90 chaperone/DNA topoisomerase II/histidine kinase"/>
    <property type="match status" value="1"/>
</dbReference>
<keyword evidence="4" id="KW-1003">Cell membrane</keyword>
<dbReference type="GO" id="GO:0005886">
    <property type="term" value="C:plasma membrane"/>
    <property type="evidence" value="ECO:0007669"/>
    <property type="project" value="UniProtKB-SubCell"/>
</dbReference>
<evidence type="ECO:0000256" key="6">
    <source>
        <dbReference type="ARBA" id="ARBA00022679"/>
    </source>
</evidence>
<feature type="domain" description="HAMP" evidence="16">
    <location>
        <begin position="181"/>
        <end position="235"/>
    </location>
</feature>
<dbReference type="PROSITE" id="PS50885">
    <property type="entry name" value="HAMP"/>
    <property type="match status" value="1"/>
</dbReference>
<dbReference type="Gene3D" id="1.10.287.130">
    <property type="match status" value="1"/>
</dbReference>
<dbReference type="InterPro" id="IPR036097">
    <property type="entry name" value="HisK_dim/P_sf"/>
</dbReference>
<dbReference type="EMBL" id="JAEMHM010000007">
    <property type="protein sequence ID" value="MBJ6724962.1"/>
    <property type="molecule type" value="Genomic_DNA"/>
</dbReference>
<feature type="transmembrane region" description="Helical" evidence="14">
    <location>
        <begin position="161"/>
        <end position="181"/>
    </location>
</feature>
<evidence type="ECO:0000256" key="9">
    <source>
        <dbReference type="ARBA" id="ARBA00022777"/>
    </source>
</evidence>
<evidence type="ECO:0000256" key="4">
    <source>
        <dbReference type="ARBA" id="ARBA00022475"/>
    </source>
</evidence>
<comment type="caution">
    <text evidence="17">The sequence shown here is derived from an EMBL/GenBank/DDBJ whole genome shotgun (WGS) entry which is preliminary data.</text>
</comment>
<keyword evidence="5" id="KW-0597">Phosphoprotein</keyword>
<name>A0A8J7M0F8_9BACT</name>
<dbReference type="SUPFAM" id="SSF158472">
    <property type="entry name" value="HAMP domain-like"/>
    <property type="match status" value="1"/>
</dbReference>
<sequence>MRTMFVRLAFWFWLAILLSAGLSFFIAINLRLRPEHDRQMHHIVEQRHRLVARALTVYGKNAADLYERGLLVAGPDGTGTQDPYLFTAQGKEIVPGAPSAVTEAVLLNVRGLAPKPSRPPLSDVVIVPVQGPSGAYYLAAASTPPLGPPPFHPHLPLPPNAWVNFVVTFLIGGAVCYGLAWRLTTPIRRLRTATQQLAEGDLAARVEVPESGKDELADLGREFNAMAARIEHLVGSHKQLVRDVSHELRSPLARLTVALELARKATPDAASGTLDRIGREAERLNLLIGELLTLSRLERDGATIQRDRFELSELVDEVVRDAEFEAKDSGRHVAAVLTDPVAFEGNRELLRRALENVVRNGVRYTIAGSAVEVRLLREPGAAVIRVRDHGPGVPEAQLDDIFRPFFRVAEARDRATGGNGIGLAISHGAVTLHGGTIFARNAVGGGLEVEIRLPAGSGV</sequence>
<dbReference type="SMART" id="SM00387">
    <property type="entry name" value="HATPase_c"/>
    <property type="match status" value="1"/>
</dbReference>
<dbReference type="InterPro" id="IPR050398">
    <property type="entry name" value="HssS/ArlS-like"/>
</dbReference>
<evidence type="ECO:0000256" key="1">
    <source>
        <dbReference type="ARBA" id="ARBA00000085"/>
    </source>
</evidence>
<dbReference type="PANTHER" id="PTHR45528:SF1">
    <property type="entry name" value="SENSOR HISTIDINE KINASE CPXA"/>
    <property type="match status" value="1"/>
</dbReference>
<evidence type="ECO:0000256" key="8">
    <source>
        <dbReference type="ARBA" id="ARBA00022741"/>
    </source>
</evidence>
<keyword evidence="11 14" id="KW-1133">Transmembrane helix</keyword>
<dbReference type="CDD" id="cd06225">
    <property type="entry name" value="HAMP"/>
    <property type="match status" value="1"/>
</dbReference>
<accession>A0A8J7M0F8</accession>
<feature type="domain" description="Histidine kinase" evidence="15">
    <location>
        <begin position="243"/>
        <end position="457"/>
    </location>
</feature>
<dbReference type="EC" id="2.7.13.3" evidence="3"/>
<keyword evidence="6" id="KW-0808">Transferase</keyword>
<dbReference type="InterPro" id="IPR003660">
    <property type="entry name" value="HAMP_dom"/>
</dbReference>
<evidence type="ECO:0000256" key="12">
    <source>
        <dbReference type="ARBA" id="ARBA00023012"/>
    </source>
</evidence>
<dbReference type="Pfam" id="PF02518">
    <property type="entry name" value="HATPase_c"/>
    <property type="match status" value="1"/>
</dbReference>
<dbReference type="GO" id="GO:0000155">
    <property type="term" value="F:phosphorelay sensor kinase activity"/>
    <property type="evidence" value="ECO:0007669"/>
    <property type="project" value="InterPro"/>
</dbReference>
<dbReference type="AlphaFoldDB" id="A0A8J7M0F8"/>
<evidence type="ECO:0000256" key="2">
    <source>
        <dbReference type="ARBA" id="ARBA00004651"/>
    </source>
</evidence>
<keyword evidence="10" id="KW-0067">ATP-binding</keyword>